<evidence type="ECO:0000313" key="3">
    <source>
        <dbReference type="EMBL" id="NYD86571.1"/>
    </source>
</evidence>
<evidence type="ECO:0000313" key="4">
    <source>
        <dbReference type="Proteomes" id="UP000577956"/>
    </source>
</evidence>
<dbReference type="AlphaFoldDB" id="A0A7Y9JY52"/>
<accession>A0A7Y9JY52</accession>
<dbReference type="Gene3D" id="3.90.1200.10">
    <property type="match status" value="1"/>
</dbReference>
<evidence type="ECO:0000313" key="5">
    <source>
        <dbReference type="Proteomes" id="UP000618382"/>
    </source>
</evidence>
<comment type="caution">
    <text evidence="3">The sequence shown here is derived from an EMBL/GenBank/DDBJ whole genome shotgun (WGS) entry which is preliminary data.</text>
</comment>
<dbReference type="InterPro" id="IPR011009">
    <property type="entry name" value="Kinase-like_dom_sf"/>
</dbReference>
<dbReference type="Proteomes" id="UP000577956">
    <property type="component" value="Unassembled WGS sequence"/>
</dbReference>
<feature type="domain" description="Aminoglycoside phosphotransferase" evidence="1">
    <location>
        <begin position="106"/>
        <end position="177"/>
    </location>
</feature>
<protein>
    <recommendedName>
        <fullName evidence="1">Aminoglycoside phosphotransferase domain-containing protein</fullName>
    </recommendedName>
</protein>
<dbReference type="InterPro" id="IPR002575">
    <property type="entry name" value="Aminoglycoside_PTrfase"/>
</dbReference>
<dbReference type="EMBL" id="JACCBK010000001">
    <property type="protein sequence ID" value="NYD86571.1"/>
    <property type="molecule type" value="Genomic_DNA"/>
</dbReference>
<reference evidence="3 4" key="1">
    <citation type="submission" date="2020-07" db="EMBL/GenBank/DDBJ databases">
        <title>Sequencing the genomes of 1000 actinobacteria strains.</title>
        <authorList>
            <person name="Klenk H.-P."/>
        </authorList>
    </citation>
    <scope>NUCLEOTIDE SEQUENCE [LARGE SCALE GENOMIC DNA]</scope>
    <source>
        <strain evidence="3 4">DSM 24482</strain>
    </source>
</reference>
<keyword evidence="5" id="KW-1185">Reference proteome</keyword>
<proteinExistence type="predicted"/>
<evidence type="ECO:0000259" key="1">
    <source>
        <dbReference type="Pfam" id="PF01636"/>
    </source>
</evidence>
<gene>
    <name evidence="3" type="ORF">BKA21_002120</name>
    <name evidence="2" type="ORF">Col01nite_16980</name>
</gene>
<name>A0A7Y9JY52_9CELL</name>
<dbReference type="Pfam" id="PF01636">
    <property type="entry name" value="APH"/>
    <property type="match status" value="1"/>
</dbReference>
<organism evidence="3 4">
    <name type="scientific">Cellulomonas oligotrophica</name>
    <dbReference type="NCBI Taxonomy" id="931536"/>
    <lineage>
        <taxon>Bacteria</taxon>
        <taxon>Bacillati</taxon>
        <taxon>Actinomycetota</taxon>
        <taxon>Actinomycetes</taxon>
        <taxon>Micrococcales</taxon>
        <taxon>Cellulomonadaceae</taxon>
        <taxon>Cellulomonas</taxon>
    </lineage>
</organism>
<sequence length="240" mass="26089">MTDEVELGGGNVNRVVRVGDTVRRTAGPWTPTVHALLAWVRAQGVDVVPAPLGLDADGREVLAWVPGEVGGWPVPAWVWDLTVLRDAGRTARRWHDATVGFAPPAAVWRSPVREPAEVVCHNDLAPYNMVHADGRLVGIIDVDMASPGPRAWDLAYLAYRMCGWCEDMPAPPGPAPAERLAVLLDAYGTDRAPEPAAVLVTMRERLLDLAAWTDAHADATGRPELHDHAAMYRRDASRLP</sequence>
<dbReference type="Proteomes" id="UP000618382">
    <property type="component" value="Unassembled WGS sequence"/>
</dbReference>
<evidence type="ECO:0000313" key="2">
    <source>
        <dbReference type="EMBL" id="GIG32539.1"/>
    </source>
</evidence>
<reference evidence="2 5" key="2">
    <citation type="submission" date="2021-01" db="EMBL/GenBank/DDBJ databases">
        <title>Whole genome shotgun sequence of Cellulomonas oligotrophica NBRC 109435.</title>
        <authorList>
            <person name="Komaki H."/>
            <person name="Tamura T."/>
        </authorList>
    </citation>
    <scope>NUCLEOTIDE SEQUENCE [LARGE SCALE GENOMIC DNA]</scope>
    <source>
        <strain evidence="2 5">NBRC 109435</strain>
    </source>
</reference>
<dbReference type="EMBL" id="BONN01000004">
    <property type="protein sequence ID" value="GIG32539.1"/>
    <property type="molecule type" value="Genomic_DNA"/>
</dbReference>
<dbReference type="RefSeq" id="WP_140458171.1">
    <property type="nucleotide sequence ID" value="NZ_BAABFI010000001.1"/>
</dbReference>
<dbReference type="SUPFAM" id="SSF56112">
    <property type="entry name" value="Protein kinase-like (PK-like)"/>
    <property type="match status" value="1"/>
</dbReference>